<dbReference type="Proteomes" id="UP000198994">
    <property type="component" value="Unassembled WGS sequence"/>
</dbReference>
<dbReference type="Pfam" id="PF00126">
    <property type="entry name" value="HTH_1"/>
    <property type="match status" value="1"/>
</dbReference>
<evidence type="ECO:0000256" key="3">
    <source>
        <dbReference type="ARBA" id="ARBA00023125"/>
    </source>
</evidence>
<name>A0A1G7HKE2_9RHOB</name>
<comment type="similarity">
    <text evidence="1">Belongs to the LysR transcriptional regulatory family.</text>
</comment>
<keyword evidence="7" id="KW-1185">Reference proteome</keyword>
<evidence type="ECO:0000256" key="4">
    <source>
        <dbReference type="ARBA" id="ARBA00023163"/>
    </source>
</evidence>
<protein>
    <submittedName>
        <fullName evidence="6">Transcriptional regulator, LysR family</fullName>
    </submittedName>
</protein>
<feature type="domain" description="HTH lysR-type" evidence="5">
    <location>
        <begin position="1"/>
        <end position="60"/>
    </location>
</feature>
<dbReference type="RefSeq" id="WP_089961338.1">
    <property type="nucleotide sequence ID" value="NZ_FNAV01000011.1"/>
</dbReference>
<dbReference type="PANTHER" id="PTHR30537:SF3">
    <property type="entry name" value="TRANSCRIPTIONAL REGULATORY PROTEIN"/>
    <property type="match status" value="1"/>
</dbReference>
<dbReference type="GO" id="GO:0043565">
    <property type="term" value="F:sequence-specific DNA binding"/>
    <property type="evidence" value="ECO:0007669"/>
    <property type="project" value="TreeGrafter"/>
</dbReference>
<dbReference type="InterPro" id="IPR036388">
    <property type="entry name" value="WH-like_DNA-bd_sf"/>
</dbReference>
<dbReference type="AlphaFoldDB" id="A0A1G7HKE2"/>
<organism evidence="6 7">
    <name type="scientific">Salipiger thiooxidans</name>
    <dbReference type="NCBI Taxonomy" id="282683"/>
    <lineage>
        <taxon>Bacteria</taxon>
        <taxon>Pseudomonadati</taxon>
        <taxon>Pseudomonadota</taxon>
        <taxon>Alphaproteobacteria</taxon>
        <taxon>Rhodobacterales</taxon>
        <taxon>Roseobacteraceae</taxon>
        <taxon>Salipiger</taxon>
    </lineage>
</organism>
<dbReference type="SUPFAM" id="SSF53850">
    <property type="entry name" value="Periplasmic binding protein-like II"/>
    <property type="match status" value="1"/>
</dbReference>
<accession>A0A1G7HKE2</accession>
<keyword evidence="3" id="KW-0238">DNA-binding</keyword>
<evidence type="ECO:0000313" key="6">
    <source>
        <dbReference type="EMBL" id="SDF00930.1"/>
    </source>
</evidence>
<dbReference type="OrthoDB" id="9787460at2"/>
<dbReference type="InterPro" id="IPR005119">
    <property type="entry name" value="LysR_subst-bd"/>
</dbReference>
<dbReference type="EMBL" id="FNAV01000011">
    <property type="protein sequence ID" value="SDF00930.1"/>
    <property type="molecule type" value="Genomic_DNA"/>
</dbReference>
<dbReference type="InterPro" id="IPR036390">
    <property type="entry name" value="WH_DNA-bd_sf"/>
</dbReference>
<dbReference type="PROSITE" id="PS50931">
    <property type="entry name" value="HTH_LYSR"/>
    <property type="match status" value="1"/>
</dbReference>
<dbReference type="PANTHER" id="PTHR30537">
    <property type="entry name" value="HTH-TYPE TRANSCRIPTIONAL REGULATOR"/>
    <property type="match status" value="1"/>
</dbReference>
<dbReference type="GO" id="GO:0003700">
    <property type="term" value="F:DNA-binding transcription factor activity"/>
    <property type="evidence" value="ECO:0007669"/>
    <property type="project" value="InterPro"/>
</dbReference>
<evidence type="ECO:0000256" key="2">
    <source>
        <dbReference type="ARBA" id="ARBA00023015"/>
    </source>
</evidence>
<proteinExistence type="inferred from homology"/>
<evidence type="ECO:0000313" key="7">
    <source>
        <dbReference type="Proteomes" id="UP000198994"/>
    </source>
</evidence>
<sequence length="298" mass="32482">MRENWDDMRIFLAVGRGDSLSSAGRVLRMDPATVGRRVARLEETLGQTLFAKSPQGYALTEAGTRLLRHAEEAEQALGLGAQAVRGAGEGMSGQIRIGAPDGCANFLLPQVCAEIGAQNPDLEIQIVALPRIVNLSRREADLAIGVSAPTAGRLVVQKLADYKLHLAASEDYLERHPPIRSRADLKGHRIVGYIPDMIFDKELDYLADLGLDRVGLASNSVSVQFHWLRQGAGVGIVHDFALPAASGLTRILPAKVELIRSFYLVRHADDRRVGRLNTFAEALARGIRRELARLEGLT</sequence>
<reference evidence="7" key="1">
    <citation type="submission" date="2016-10" db="EMBL/GenBank/DDBJ databases">
        <authorList>
            <person name="Varghese N."/>
            <person name="Submissions S."/>
        </authorList>
    </citation>
    <scope>NUCLEOTIDE SEQUENCE [LARGE SCALE GENOMIC DNA]</scope>
    <source>
        <strain evidence="7">DSM 10146</strain>
    </source>
</reference>
<dbReference type="SUPFAM" id="SSF46785">
    <property type="entry name" value="Winged helix' DNA-binding domain"/>
    <property type="match status" value="1"/>
</dbReference>
<dbReference type="GO" id="GO:0006351">
    <property type="term" value="P:DNA-templated transcription"/>
    <property type="evidence" value="ECO:0007669"/>
    <property type="project" value="TreeGrafter"/>
</dbReference>
<dbReference type="Gene3D" id="3.40.190.290">
    <property type="match status" value="1"/>
</dbReference>
<dbReference type="InterPro" id="IPR058163">
    <property type="entry name" value="LysR-type_TF_proteobact-type"/>
</dbReference>
<dbReference type="STRING" id="282683.SAMN04488105_11123"/>
<keyword evidence="2" id="KW-0805">Transcription regulation</keyword>
<keyword evidence="4" id="KW-0804">Transcription</keyword>
<gene>
    <name evidence="6" type="ORF">SAMN04488105_11123</name>
</gene>
<evidence type="ECO:0000256" key="1">
    <source>
        <dbReference type="ARBA" id="ARBA00009437"/>
    </source>
</evidence>
<evidence type="ECO:0000259" key="5">
    <source>
        <dbReference type="PROSITE" id="PS50931"/>
    </source>
</evidence>
<dbReference type="Pfam" id="PF03466">
    <property type="entry name" value="LysR_substrate"/>
    <property type="match status" value="1"/>
</dbReference>
<dbReference type="InterPro" id="IPR000847">
    <property type="entry name" value="LysR_HTH_N"/>
</dbReference>
<dbReference type="Gene3D" id="1.10.10.10">
    <property type="entry name" value="Winged helix-like DNA-binding domain superfamily/Winged helix DNA-binding domain"/>
    <property type="match status" value="1"/>
</dbReference>